<accession>A0A229XMK7</accession>
<feature type="region of interest" description="Disordered" evidence="1">
    <location>
        <begin position="105"/>
        <end position="129"/>
    </location>
</feature>
<protein>
    <submittedName>
        <fullName evidence="2">Uncharacterized protein</fullName>
    </submittedName>
</protein>
<dbReference type="AlphaFoldDB" id="A0A229XMK7"/>
<dbReference type="Proteomes" id="UP000215289">
    <property type="component" value="Unassembled WGS sequence"/>
</dbReference>
<evidence type="ECO:0000313" key="3">
    <source>
        <dbReference type="Proteomes" id="UP000215289"/>
    </source>
</evidence>
<comment type="caution">
    <text evidence="2">The sequence shown here is derived from an EMBL/GenBank/DDBJ whole genome shotgun (WGS) entry which is preliminary data.</text>
</comment>
<sequence length="227" mass="25238">MGFLELIPADELKATYDGQDLILSAQGQVQDHTTGITFSRQPYAGFFRFELEGWVGPLHDSHSKYKHEQRFKIHLVPPYGYIDIVDQNNPNGRFVKIDGINEKRAGAHSKKSASVEAGQGAGPTPTKPEFLLPEDVQLTEIVHRPFQIKENMEASNRGTINVKFDTKFVHLKTASIANGNIVWEFDPLKTGKTQVVVIAYGGITPYVLRQSYEITVLPGVKDANSDA</sequence>
<reference evidence="2 3" key="1">
    <citation type="submission" date="2018-08" db="EMBL/GenBank/DDBJ databases">
        <title>Draft genome sequences of two Aspergillus turcosus clinical strains isolated from bronchoalveolar lavage fluid: one azole-susceptible and the other azole-resistant.</title>
        <authorList>
            <person name="Parent-Michaud M."/>
            <person name="Dufresne P.J."/>
            <person name="Fournier E."/>
            <person name="Martineau C."/>
            <person name="Moreira S."/>
            <person name="Perkins V."/>
            <person name="De Repentigny L."/>
            <person name="Dufresne S.F."/>
        </authorList>
    </citation>
    <scope>NUCLEOTIDE SEQUENCE [LARGE SCALE GENOMIC DNA]</scope>
    <source>
        <strain evidence="2">HMR AF 1038</strain>
    </source>
</reference>
<evidence type="ECO:0000256" key="1">
    <source>
        <dbReference type="SAM" id="MobiDB-lite"/>
    </source>
</evidence>
<keyword evidence="3" id="KW-1185">Reference proteome</keyword>
<organism evidence="2 3">
    <name type="scientific">Aspergillus turcosus</name>
    <dbReference type="NCBI Taxonomy" id="1245748"/>
    <lineage>
        <taxon>Eukaryota</taxon>
        <taxon>Fungi</taxon>
        <taxon>Dikarya</taxon>
        <taxon>Ascomycota</taxon>
        <taxon>Pezizomycotina</taxon>
        <taxon>Eurotiomycetes</taxon>
        <taxon>Eurotiomycetidae</taxon>
        <taxon>Eurotiales</taxon>
        <taxon>Aspergillaceae</taxon>
        <taxon>Aspergillus</taxon>
        <taxon>Aspergillus subgen. Fumigati</taxon>
    </lineage>
</organism>
<gene>
    <name evidence="2" type="ORF">CFD26_108553</name>
</gene>
<proteinExistence type="predicted"/>
<name>A0A229XMK7_9EURO</name>
<dbReference type="OrthoDB" id="5402897at2759"/>
<dbReference type="EMBL" id="NIDN02000001">
    <property type="protein sequence ID" value="RLM01942.1"/>
    <property type="molecule type" value="Genomic_DNA"/>
</dbReference>
<evidence type="ECO:0000313" key="2">
    <source>
        <dbReference type="EMBL" id="RLM01942.1"/>
    </source>
</evidence>